<evidence type="ECO:0000313" key="3">
    <source>
        <dbReference type="Proteomes" id="UP001634394"/>
    </source>
</evidence>
<evidence type="ECO:0000313" key="2">
    <source>
        <dbReference type="EMBL" id="KAL3854460.1"/>
    </source>
</evidence>
<reference evidence="2 3" key="1">
    <citation type="submission" date="2024-11" db="EMBL/GenBank/DDBJ databases">
        <title>Chromosome-level genome assembly of the freshwater bivalve Anodonta woodiana.</title>
        <authorList>
            <person name="Chen X."/>
        </authorList>
    </citation>
    <scope>NUCLEOTIDE SEQUENCE [LARGE SCALE GENOMIC DNA]</scope>
    <source>
        <strain evidence="2">MN2024</strain>
        <tissue evidence="2">Gills</tissue>
    </source>
</reference>
<feature type="region of interest" description="Disordered" evidence="1">
    <location>
        <begin position="126"/>
        <end position="148"/>
    </location>
</feature>
<dbReference type="AlphaFoldDB" id="A0ABD3UZ74"/>
<protein>
    <submittedName>
        <fullName evidence="2">Uncharacterized protein</fullName>
    </submittedName>
</protein>
<accession>A0ABD3UZ74</accession>
<feature type="region of interest" description="Disordered" evidence="1">
    <location>
        <begin position="72"/>
        <end position="96"/>
    </location>
</feature>
<dbReference type="Proteomes" id="UP001634394">
    <property type="component" value="Unassembled WGS sequence"/>
</dbReference>
<comment type="caution">
    <text evidence="2">The sequence shown here is derived from an EMBL/GenBank/DDBJ whole genome shotgun (WGS) entry which is preliminary data.</text>
</comment>
<dbReference type="EMBL" id="JBJQND010000014">
    <property type="protein sequence ID" value="KAL3854460.1"/>
    <property type="molecule type" value="Genomic_DNA"/>
</dbReference>
<evidence type="ECO:0000256" key="1">
    <source>
        <dbReference type="SAM" id="MobiDB-lite"/>
    </source>
</evidence>
<name>A0ABD3UZ74_SINWO</name>
<organism evidence="2 3">
    <name type="scientific">Sinanodonta woodiana</name>
    <name type="common">Chinese pond mussel</name>
    <name type="synonym">Anodonta woodiana</name>
    <dbReference type="NCBI Taxonomy" id="1069815"/>
    <lineage>
        <taxon>Eukaryota</taxon>
        <taxon>Metazoa</taxon>
        <taxon>Spiralia</taxon>
        <taxon>Lophotrochozoa</taxon>
        <taxon>Mollusca</taxon>
        <taxon>Bivalvia</taxon>
        <taxon>Autobranchia</taxon>
        <taxon>Heteroconchia</taxon>
        <taxon>Palaeoheterodonta</taxon>
        <taxon>Unionida</taxon>
        <taxon>Unionoidea</taxon>
        <taxon>Unionidae</taxon>
        <taxon>Unioninae</taxon>
        <taxon>Sinanodonta</taxon>
    </lineage>
</organism>
<gene>
    <name evidence="2" type="ORF">ACJMK2_013728</name>
</gene>
<keyword evidence="3" id="KW-1185">Reference proteome</keyword>
<sequence length="148" mass="17204">MGPISQSNGEQVIQTHFRTELEDTTEGCVINAFRYEWAQAVDLSHILSKERHNTPTLEAQMKAKRKAIETLSSKITKRRSHPKWEKDRKQKSRRNTKYQDCFLKKILSGYNSKNYVSHITSLEHLRDTGFRTPPATPSAPKNKHKQQQ</sequence>
<proteinExistence type="predicted"/>